<sequence length="130" mass="14125">MESFDDPMDIEVLLGDLGSPISFISWEEDVDALLDNLPPESPKSTPESPPNSPHNPDHVEALTNLNLNVSDKEVTTPAQFQSPNQPNAHISSLMSLNIEKVQPINRSFIIPKESAGTSEDTPVSYKSAGD</sequence>
<dbReference type="AlphaFoldDB" id="A0A8J2JYV2"/>
<evidence type="ECO:0000313" key="3">
    <source>
        <dbReference type="Proteomes" id="UP000708208"/>
    </source>
</evidence>
<dbReference type="EMBL" id="CAJVCH010144341">
    <property type="protein sequence ID" value="CAG7727147.1"/>
    <property type="molecule type" value="Genomic_DNA"/>
</dbReference>
<reference evidence="2" key="1">
    <citation type="submission" date="2021-06" db="EMBL/GenBank/DDBJ databases">
        <authorList>
            <person name="Hodson N. C."/>
            <person name="Mongue J. A."/>
            <person name="Jaron S. K."/>
        </authorList>
    </citation>
    <scope>NUCLEOTIDE SEQUENCE</scope>
</reference>
<dbReference type="Proteomes" id="UP000708208">
    <property type="component" value="Unassembled WGS sequence"/>
</dbReference>
<comment type="caution">
    <text evidence="2">The sequence shown here is derived from an EMBL/GenBank/DDBJ whole genome shotgun (WGS) entry which is preliminary data.</text>
</comment>
<evidence type="ECO:0000313" key="2">
    <source>
        <dbReference type="EMBL" id="CAG7727147.1"/>
    </source>
</evidence>
<accession>A0A8J2JYV2</accession>
<evidence type="ECO:0000256" key="1">
    <source>
        <dbReference type="SAM" id="MobiDB-lite"/>
    </source>
</evidence>
<feature type="region of interest" description="Disordered" evidence="1">
    <location>
        <begin position="109"/>
        <end position="130"/>
    </location>
</feature>
<keyword evidence="3" id="KW-1185">Reference proteome</keyword>
<organism evidence="2 3">
    <name type="scientific">Allacma fusca</name>
    <dbReference type="NCBI Taxonomy" id="39272"/>
    <lineage>
        <taxon>Eukaryota</taxon>
        <taxon>Metazoa</taxon>
        <taxon>Ecdysozoa</taxon>
        <taxon>Arthropoda</taxon>
        <taxon>Hexapoda</taxon>
        <taxon>Collembola</taxon>
        <taxon>Symphypleona</taxon>
        <taxon>Sminthuridae</taxon>
        <taxon>Allacma</taxon>
    </lineage>
</organism>
<feature type="non-terminal residue" evidence="2">
    <location>
        <position position="130"/>
    </location>
</feature>
<proteinExistence type="predicted"/>
<feature type="region of interest" description="Disordered" evidence="1">
    <location>
        <begin position="33"/>
        <end position="58"/>
    </location>
</feature>
<protein>
    <submittedName>
        <fullName evidence="2">Uncharacterized protein</fullName>
    </submittedName>
</protein>
<gene>
    <name evidence="2" type="ORF">AFUS01_LOCUS16004</name>
</gene>
<name>A0A8J2JYV2_9HEXA</name>